<protein>
    <submittedName>
        <fullName evidence="1">Sigma-70 family RNA polymerase sigma factor</fullName>
    </submittedName>
</protein>
<dbReference type="OrthoDB" id="9783788at2"/>
<dbReference type="RefSeq" id="WP_141603268.1">
    <property type="nucleotide sequence ID" value="NZ_JARMSB010000022.1"/>
</dbReference>
<dbReference type="InterPro" id="IPR013325">
    <property type="entry name" value="RNA_pol_sigma_r2"/>
</dbReference>
<dbReference type="SUPFAM" id="SSF88946">
    <property type="entry name" value="Sigma2 domain of RNA polymerase sigma factors"/>
    <property type="match status" value="1"/>
</dbReference>
<organism evidence="1 2">
    <name type="scientific">Ureibacillus terrenus</name>
    <dbReference type="NCBI Taxonomy" id="118246"/>
    <lineage>
        <taxon>Bacteria</taxon>
        <taxon>Bacillati</taxon>
        <taxon>Bacillota</taxon>
        <taxon>Bacilli</taxon>
        <taxon>Bacillales</taxon>
        <taxon>Caryophanaceae</taxon>
        <taxon>Ureibacillus</taxon>
    </lineage>
</organism>
<dbReference type="NCBIfam" id="TIGR02937">
    <property type="entry name" value="sigma70-ECF"/>
    <property type="match status" value="1"/>
</dbReference>
<accession>A0A540UW35</accession>
<comment type="caution">
    <text evidence="1">The sequence shown here is derived from an EMBL/GenBank/DDBJ whole genome shotgun (WGS) entry which is preliminary data.</text>
</comment>
<gene>
    <name evidence="1" type="ORF">FKZ59_13445</name>
</gene>
<dbReference type="GO" id="GO:0006352">
    <property type="term" value="P:DNA-templated transcription initiation"/>
    <property type="evidence" value="ECO:0007669"/>
    <property type="project" value="InterPro"/>
</dbReference>
<dbReference type="AlphaFoldDB" id="A0A540UW35"/>
<keyword evidence="2" id="KW-1185">Reference proteome</keyword>
<evidence type="ECO:0000313" key="2">
    <source>
        <dbReference type="Proteomes" id="UP000315753"/>
    </source>
</evidence>
<reference evidence="1 2" key="1">
    <citation type="submission" date="2019-06" db="EMBL/GenBank/DDBJ databases">
        <title>Genome sequence of Ureibacillus terrenus.</title>
        <authorList>
            <person name="Maclea K.S."/>
            <person name="Simoes M."/>
        </authorList>
    </citation>
    <scope>NUCLEOTIDE SEQUENCE [LARGE SCALE GENOMIC DNA]</scope>
    <source>
        <strain evidence="1 2">ATCC BAA-384</strain>
    </source>
</reference>
<dbReference type="Proteomes" id="UP000315753">
    <property type="component" value="Unassembled WGS sequence"/>
</dbReference>
<name>A0A540UW35_9BACL</name>
<proteinExistence type="predicted"/>
<dbReference type="GO" id="GO:0003700">
    <property type="term" value="F:DNA-binding transcription factor activity"/>
    <property type="evidence" value="ECO:0007669"/>
    <property type="project" value="InterPro"/>
</dbReference>
<dbReference type="EMBL" id="VIGD01000026">
    <property type="protein sequence ID" value="TQE88681.1"/>
    <property type="molecule type" value="Genomic_DNA"/>
</dbReference>
<dbReference type="InterPro" id="IPR014284">
    <property type="entry name" value="RNA_pol_sigma-70_dom"/>
</dbReference>
<sequence>MEAFDQILEQYAPMMYRVLKRARVYKNHDYYKHCATIALWEAWKNYDPARGPFAPYAYRMMLTAVFREMSLENRYDELQTSCEKETLTFLAHQRQMKTGASACPELFMDLESLVTREEMELLLDIYYYRYKYKELEKKYGVTAEAIKKRKDRLLKRLRRKLR</sequence>
<evidence type="ECO:0000313" key="1">
    <source>
        <dbReference type="EMBL" id="TQE88681.1"/>
    </source>
</evidence>